<organism evidence="1 2">
    <name type="scientific">Petrotoga sibirica</name>
    <dbReference type="NCBI Taxonomy" id="156202"/>
    <lineage>
        <taxon>Bacteria</taxon>
        <taxon>Thermotogati</taxon>
        <taxon>Thermotogota</taxon>
        <taxon>Thermotogae</taxon>
        <taxon>Petrotogales</taxon>
        <taxon>Petrotogaceae</taxon>
        <taxon>Petrotoga</taxon>
    </lineage>
</organism>
<sequence>MKIHQEHFPIYWRNENCFKLWYNYSIQLYEGNLDVKNIQVLYISNKQANKQT</sequence>
<gene>
    <name evidence="1" type="ORF">C8D74_11268</name>
</gene>
<keyword evidence="2" id="KW-1185">Reference proteome</keyword>
<reference evidence="1 2" key="1">
    <citation type="submission" date="2019-03" db="EMBL/GenBank/DDBJ databases">
        <title>Genomic Encyclopedia of Type Strains, Phase IV (KMG-IV): sequencing the most valuable type-strain genomes for metagenomic binning, comparative biology and taxonomic classification.</title>
        <authorList>
            <person name="Goeker M."/>
        </authorList>
    </citation>
    <scope>NUCLEOTIDE SEQUENCE [LARGE SCALE GENOMIC DNA]</scope>
    <source>
        <strain evidence="1 2">DSM 13575</strain>
    </source>
</reference>
<dbReference type="AlphaFoldDB" id="A0A4R8EMR6"/>
<protein>
    <submittedName>
        <fullName evidence="1">Uncharacterized protein</fullName>
    </submittedName>
</protein>
<dbReference type="EMBL" id="SODZ01000012">
    <property type="protein sequence ID" value="TDX13229.1"/>
    <property type="molecule type" value="Genomic_DNA"/>
</dbReference>
<comment type="caution">
    <text evidence="1">The sequence shown here is derived from an EMBL/GenBank/DDBJ whole genome shotgun (WGS) entry which is preliminary data.</text>
</comment>
<proteinExistence type="predicted"/>
<evidence type="ECO:0000313" key="2">
    <source>
        <dbReference type="Proteomes" id="UP000294817"/>
    </source>
</evidence>
<dbReference type="Proteomes" id="UP000294817">
    <property type="component" value="Unassembled WGS sequence"/>
</dbReference>
<name>A0A4R8EMR6_9BACT</name>
<accession>A0A4R8EMR6</accession>
<evidence type="ECO:0000313" key="1">
    <source>
        <dbReference type="EMBL" id="TDX13229.1"/>
    </source>
</evidence>